<comment type="caution">
    <text evidence="2">The sequence shown here is derived from an EMBL/GenBank/DDBJ whole genome shotgun (WGS) entry which is preliminary data.</text>
</comment>
<dbReference type="OrthoDB" id="166777at2"/>
<keyword evidence="1" id="KW-1133">Transmembrane helix</keyword>
<name>A0A4R9BCC1_9MICO</name>
<organism evidence="2 3">
    <name type="scientific">Cryobacterium fucosi</name>
    <dbReference type="NCBI Taxonomy" id="1259157"/>
    <lineage>
        <taxon>Bacteria</taxon>
        <taxon>Bacillati</taxon>
        <taxon>Actinomycetota</taxon>
        <taxon>Actinomycetes</taxon>
        <taxon>Micrococcales</taxon>
        <taxon>Microbacteriaceae</taxon>
        <taxon>Cryobacterium</taxon>
    </lineage>
</organism>
<accession>A0A4R9BCC1</accession>
<dbReference type="RefSeq" id="WP_134522925.1">
    <property type="nucleotide sequence ID" value="NZ_SOHH01000056.1"/>
</dbReference>
<evidence type="ECO:0000256" key="1">
    <source>
        <dbReference type="SAM" id="Phobius"/>
    </source>
</evidence>
<protein>
    <submittedName>
        <fullName evidence="2">Uncharacterized protein</fullName>
    </submittedName>
</protein>
<feature type="transmembrane region" description="Helical" evidence="1">
    <location>
        <begin position="75"/>
        <end position="95"/>
    </location>
</feature>
<reference evidence="2 3" key="1">
    <citation type="submission" date="2019-03" db="EMBL/GenBank/DDBJ databases">
        <title>Genomics of glacier-inhabiting Cryobacterium strains.</title>
        <authorList>
            <person name="Liu Q."/>
            <person name="Xin Y.-H."/>
        </authorList>
    </citation>
    <scope>NUCLEOTIDE SEQUENCE [LARGE SCALE GENOMIC DNA]</scope>
    <source>
        <strain evidence="2 3">Hh4</strain>
    </source>
</reference>
<gene>
    <name evidence="2" type="ORF">E3T48_06050</name>
</gene>
<evidence type="ECO:0000313" key="2">
    <source>
        <dbReference type="EMBL" id="TFD79140.1"/>
    </source>
</evidence>
<dbReference type="AlphaFoldDB" id="A0A4R9BCC1"/>
<feature type="transmembrane region" description="Helical" evidence="1">
    <location>
        <begin position="38"/>
        <end position="55"/>
    </location>
</feature>
<keyword evidence="1" id="KW-0472">Membrane</keyword>
<sequence>MQSERTAAVDSARSPASRLAGSFLIAGGSLRRWSARRWWIALATAVGTYLVIAIPTDLIDTPFFSREVAPTAWSWPVLAVSAILAGLVSATYVAYPQAAAPSRSEGRLGLAGWMITFFAVGCPVCNKIVLLALGASGAMQFLEPVQPYLAGASIVLLGWALHARLTRESSCGLAAAEPITESVGA</sequence>
<keyword evidence="3" id="KW-1185">Reference proteome</keyword>
<feature type="transmembrane region" description="Helical" evidence="1">
    <location>
        <begin position="107"/>
        <end position="133"/>
    </location>
</feature>
<dbReference type="Proteomes" id="UP000298313">
    <property type="component" value="Unassembled WGS sequence"/>
</dbReference>
<proteinExistence type="predicted"/>
<feature type="transmembrane region" description="Helical" evidence="1">
    <location>
        <begin position="145"/>
        <end position="163"/>
    </location>
</feature>
<evidence type="ECO:0000313" key="3">
    <source>
        <dbReference type="Proteomes" id="UP000298313"/>
    </source>
</evidence>
<keyword evidence="1" id="KW-0812">Transmembrane</keyword>
<dbReference type="EMBL" id="SOHH01000056">
    <property type="protein sequence ID" value="TFD79140.1"/>
    <property type="molecule type" value="Genomic_DNA"/>
</dbReference>